<feature type="compositionally biased region" description="Low complexity" evidence="3">
    <location>
        <begin position="16"/>
        <end position="28"/>
    </location>
</feature>
<dbReference type="EMBL" id="JABEMA010000260">
    <property type="protein sequence ID" value="NNH24105.1"/>
    <property type="molecule type" value="Genomic_DNA"/>
</dbReference>
<dbReference type="AlphaFoldDB" id="A0A849BRG4"/>
<dbReference type="CDD" id="cd07067">
    <property type="entry name" value="HP_PGM_like"/>
    <property type="match status" value="1"/>
</dbReference>
<dbReference type="RefSeq" id="WP_171203877.1">
    <property type="nucleotide sequence ID" value="NZ_BAAANP010000060.1"/>
</dbReference>
<dbReference type="Proteomes" id="UP000555552">
    <property type="component" value="Unassembled WGS sequence"/>
</dbReference>
<reference evidence="4 5" key="1">
    <citation type="submission" date="2020-05" db="EMBL/GenBank/DDBJ databases">
        <title>MicrobeNet Type strains.</title>
        <authorList>
            <person name="Nicholson A.C."/>
        </authorList>
    </citation>
    <scope>NUCLEOTIDE SEQUENCE [LARGE SCALE GENOMIC DNA]</scope>
    <source>
        <strain evidence="4 5">JCM 14547</strain>
    </source>
</reference>
<dbReference type="InterPro" id="IPR013078">
    <property type="entry name" value="His_Pase_superF_clade-1"/>
</dbReference>
<feature type="binding site" evidence="2">
    <location>
        <position position="118"/>
    </location>
    <ligand>
        <name>substrate</name>
    </ligand>
</feature>
<evidence type="ECO:0000256" key="3">
    <source>
        <dbReference type="SAM" id="MobiDB-lite"/>
    </source>
</evidence>
<gene>
    <name evidence="4" type="ORF">HLB09_13590</name>
</gene>
<dbReference type="PANTHER" id="PTHR48100:SF15">
    <property type="entry name" value="SEDOHEPTULOSE 1,7-BISPHOSPHATASE"/>
    <property type="match status" value="1"/>
</dbReference>
<dbReference type="SUPFAM" id="SSF53254">
    <property type="entry name" value="Phosphoglycerate mutase-like"/>
    <property type="match status" value="1"/>
</dbReference>
<dbReference type="InterPro" id="IPR050275">
    <property type="entry name" value="PGM_Phosphatase"/>
</dbReference>
<accession>A0A849BRG4</accession>
<feature type="active site" description="Proton donor/acceptor" evidence="1">
    <location>
        <position position="142"/>
    </location>
</feature>
<feature type="compositionally biased region" description="Polar residues" evidence="3">
    <location>
        <begin position="1"/>
        <end position="10"/>
    </location>
</feature>
<evidence type="ECO:0000313" key="4">
    <source>
        <dbReference type="EMBL" id="NNH24105.1"/>
    </source>
</evidence>
<dbReference type="GO" id="GO:0070297">
    <property type="term" value="P:regulation of phosphorelay signal transduction system"/>
    <property type="evidence" value="ECO:0007669"/>
    <property type="project" value="TreeGrafter"/>
</dbReference>
<dbReference type="Gene3D" id="3.40.50.1240">
    <property type="entry name" value="Phosphoglycerate mutase-like"/>
    <property type="match status" value="1"/>
</dbReference>
<organism evidence="4 5">
    <name type="scientific">Pseudokineococcus marinus</name>
    <dbReference type="NCBI Taxonomy" id="351215"/>
    <lineage>
        <taxon>Bacteria</taxon>
        <taxon>Bacillati</taxon>
        <taxon>Actinomycetota</taxon>
        <taxon>Actinomycetes</taxon>
        <taxon>Kineosporiales</taxon>
        <taxon>Kineosporiaceae</taxon>
        <taxon>Pseudokineococcus</taxon>
    </lineage>
</organism>
<dbReference type="SMART" id="SM00855">
    <property type="entry name" value="PGAM"/>
    <property type="match status" value="1"/>
</dbReference>
<comment type="caution">
    <text evidence="4">The sequence shown here is derived from an EMBL/GenBank/DDBJ whole genome shotgun (WGS) entry which is preliminary data.</text>
</comment>
<dbReference type="GO" id="GO:0101006">
    <property type="term" value="F:protein histidine phosphatase activity"/>
    <property type="evidence" value="ECO:0007669"/>
    <property type="project" value="TreeGrafter"/>
</dbReference>
<name>A0A849BRG4_9ACTN</name>
<proteinExistence type="predicted"/>
<evidence type="ECO:0000256" key="2">
    <source>
        <dbReference type="PIRSR" id="PIRSR613078-2"/>
    </source>
</evidence>
<sequence>MSTDATSPAQRSPEDAAGGSAGTSAAGAVRAPEDGRTRSSVAGVTGPVSDGAHAYASGPGAHPLLLVRHGQTEWSLDGRHTGRTDIPLTEEGEAQARALRDLLAPWDVRAVRVSPLQRARRTAELAGLGDHLELVEDPDLVEWDYGSVEGKSTPQVREELGYEWKIFDHGVAPGRTPGELVQDVAARTAHALARVRPLLDEGPVCLVAHGHSLRILAATYLGLPPSAAAALELSPASLSVLGENHQVPTVRQWNLSPS</sequence>
<dbReference type="PANTHER" id="PTHR48100">
    <property type="entry name" value="BROAD-SPECIFICITY PHOSPHATASE YOR283W-RELATED"/>
    <property type="match status" value="1"/>
</dbReference>
<protein>
    <submittedName>
        <fullName evidence="4">Histidine phosphatase family protein</fullName>
    </submittedName>
</protein>
<feature type="binding site" evidence="2">
    <location>
        <begin position="142"/>
        <end position="145"/>
    </location>
    <ligand>
        <name>substrate</name>
    </ligand>
</feature>
<feature type="region of interest" description="Disordered" evidence="3">
    <location>
        <begin position="1"/>
        <end position="44"/>
    </location>
</feature>
<dbReference type="InterPro" id="IPR029033">
    <property type="entry name" value="His_PPase_superfam"/>
</dbReference>
<feature type="binding site" evidence="2">
    <location>
        <begin position="81"/>
        <end position="82"/>
    </location>
    <ligand>
        <name>substrate</name>
    </ligand>
</feature>
<dbReference type="Pfam" id="PF00300">
    <property type="entry name" value="His_Phos_1"/>
    <property type="match status" value="1"/>
</dbReference>
<evidence type="ECO:0000313" key="5">
    <source>
        <dbReference type="Proteomes" id="UP000555552"/>
    </source>
</evidence>
<evidence type="ECO:0000256" key="1">
    <source>
        <dbReference type="PIRSR" id="PIRSR613078-1"/>
    </source>
</evidence>
<keyword evidence="5" id="KW-1185">Reference proteome</keyword>
<feature type="active site" description="Tele-phosphohistidine intermediate" evidence="1">
    <location>
        <position position="69"/>
    </location>
</feature>